<proteinExistence type="predicted"/>
<gene>
    <name evidence="2" type="ORF">HNQ65_001195</name>
</gene>
<protein>
    <recommendedName>
        <fullName evidence="1">HTH Mu-type domain-containing protein</fullName>
    </recommendedName>
</protein>
<keyword evidence="3" id="KW-1185">Reference proteome</keyword>
<evidence type="ECO:0000313" key="3">
    <source>
        <dbReference type="Proteomes" id="UP000590740"/>
    </source>
</evidence>
<comment type="caution">
    <text evidence="2">The sequence shown here is derived from an EMBL/GenBank/DDBJ whole genome shotgun (WGS) entry which is preliminary data.</text>
</comment>
<organism evidence="2 3">
    <name type="scientific">Prosthecobacter vanneervenii</name>
    <dbReference type="NCBI Taxonomy" id="48466"/>
    <lineage>
        <taxon>Bacteria</taxon>
        <taxon>Pseudomonadati</taxon>
        <taxon>Verrucomicrobiota</taxon>
        <taxon>Verrucomicrobiia</taxon>
        <taxon>Verrucomicrobiales</taxon>
        <taxon>Verrucomicrobiaceae</taxon>
        <taxon>Prosthecobacter</taxon>
    </lineage>
</organism>
<dbReference type="EMBL" id="JACHIG010000002">
    <property type="protein sequence ID" value="MBB5031627.1"/>
    <property type="molecule type" value="Genomic_DNA"/>
</dbReference>
<reference evidence="2 3" key="1">
    <citation type="submission" date="2020-08" db="EMBL/GenBank/DDBJ databases">
        <title>Genomic Encyclopedia of Type Strains, Phase IV (KMG-IV): sequencing the most valuable type-strain genomes for metagenomic binning, comparative biology and taxonomic classification.</title>
        <authorList>
            <person name="Goeker M."/>
        </authorList>
    </citation>
    <scope>NUCLEOTIDE SEQUENCE [LARGE SCALE GENOMIC DNA]</scope>
    <source>
        <strain evidence="2 3">DSM 12252</strain>
    </source>
</reference>
<evidence type="ECO:0000313" key="2">
    <source>
        <dbReference type="EMBL" id="MBB5031627.1"/>
    </source>
</evidence>
<feature type="domain" description="HTH Mu-type" evidence="1">
    <location>
        <begin position="1"/>
        <end position="26"/>
    </location>
</feature>
<dbReference type="PROSITE" id="PS51702">
    <property type="entry name" value="HTH_MU"/>
    <property type="match status" value="1"/>
</dbReference>
<dbReference type="Pfam" id="PF03259">
    <property type="entry name" value="Robl_LC7"/>
    <property type="match status" value="1"/>
</dbReference>
<sequence>MELATLVSSLPAVIQAAIADDAGRLLACAGEGAPPNAAVLVLAHATLSAAAELGRRSDSGECLEIVQQHEKGVIYLHALPRHRLLLVHCHSPAPIPALRDACARLMPSASPPLKTAPIPALDLGDALHAEPRW</sequence>
<dbReference type="Gene3D" id="3.30.450.30">
    <property type="entry name" value="Dynein light chain 2a, cytoplasmic"/>
    <property type="match status" value="1"/>
</dbReference>
<dbReference type="SUPFAM" id="SSF103196">
    <property type="entry name" value="Roadblock/LC7 domain"/>
    <property type="match status" value="1"/>
</dbReference>
<dbReference type="RefSeq" id="WP_184338565.1">
    <property type="nucleotide sequence ID" value="NZ_JACHIG010000002.1"/>
</dbReference>
<name>A0A7W7Y8L7_9BACT</name>
<evidence type="ECO:0000259" key="1">
    <source>
        <dbReference type="PROSITE" id="PS51702"/>
    </source>
</evidence>
<accession>A0A7W7Y8L7</accession>
<dbReference type="GO" id="GO:0003677">
    <property type="term" value="F:DNA binding"/>
    <property type="evidence" value="ECO:0007669"/>
    <property type="project" value="InterPro"/>
</dbReference>
<dbReference type="Proteomes" id="UP000590740">
    <property type="component" value="Unassembled WGS sequence"/>
</dbReference>
<dbReference type="AlphaFoldDB" id="A0A7W7Y8L7"/>
<dbReference type="InterPro" id="IPR003314">
    <property type="entry name" value="Mu-type_HTH"/>
</dbReference>
<dbReference type="InterPro" id="IPR004942">
    <property type="entry name" value="Roadblock/LAMTOR2_dom"/>
</dbReference>